<comment type="caution">
    <text evidence="3">The sequence shown here is derived from an EMBL/GenBank/DDBJ whole genome shotgun (WGS) entry which is preliminary data.</text>
</comment>
<organism evidence="3 4">
    <name type="scientific">Catenulispora pinistramenti</name>
    <dbReference type="NCBI Taxonomy" id="2705254"/>
    <lineage>
        <taxon>Bacteria</taxon>
        <taxon>Bacillati</taxon>
        <taxon>Actinomycetota</taxon>
        <taxon>Actinomycetes</taxon>
        <taxon>Catenulisporales</taxon>
        <taxon>Catenulisporaceae</taxon>
        <taxon>Catenulispora</taxon>
    </lineage>
</organism>
<evidence type="ECO:0000256" key="2">
    <source>
        <dbReference type="SAM" id="Phobius"/>
    </source>
</evidence>
<sequence length="308" mass="31477">MPEDLAGVMRTAMQDLHPNVGELTAGGIERGVRKRRTRRISQISGATLGVAAVFGAVAMIVPGHGGDGGSGTSVSAGSAALSHSSSDDGALAAPTSPAAGAPGDPSSPGTPTTPTTPAAPPVSGDDMVTWLEQTLQPYHFSDEKVLYKAGTGDAGGPFATLRVSYPAGVGSVSLVVNREPWQDPNGSLPPYFSVQNLPDGSHLEIFNGPEWPAGNGDPTSKRIEVSWYRTDGIMVDFQVLNQAQEKGGTTASALPLTVDQTTKVVQSPVWNKAIASVPPSPALHVPSAGKGSDSQQKAGHPASSSGKN</sequence>
<evidence type="ECO:0000313" key="3">
    <source>
        <dbReference type="EMBL" id="MBS2546585.1"/>
    </source>
</evidence>
<feature type="compositionally biased region" description="Low complexity" evidence="1">
    <location>
        <begin position="72"/>
        <end position="116"/>
    </location>
</feature>
<evidence type="ECO:0000313" key="4">
    <source>
        <dbReference type="Proteomes" id="UP000730482"/>
    </source>
</evidence>
<feature type="region of interest" description="Disordered" evidence="1">
    <location>
        <begin position="68"/>
        <end position="125"/>
    </location>
</feature>
<feature type="region of interest" description="Disordered" evidence="1">
    <location>
        <begin position="276"/>
        <end position="308"/>
    </location>
</feature>
<keyword evidence="4" id="KW-1185">Reference proteome</keyword>
<evidence type="ECO:0000256" key="1">
    <source>
        <dbReference type="SAM" id="MobiDB-lite"/>
    </source>
</evidence>
<keyword evidence="2" id="KW-0812">Transmembrane</keyword>
<feature type="compositionally biased region" description="Polar residues" evidence="1">
    <location>
        <begin position="292"/>
        <end position="308"/>
    </location>
</feature>
<reference evidence="3 4" key="1">
    <citation type="submission" date="2020-02" db="EMBL/GenBank/DDBJ databases">
        <title>Acidophilic actinobacteria isolated from forest soil.</title>
        <authorList>
            <person name="Golinska P."/>
        </authorList>
    </citation>
    <scope>NUCLEOTIDE SEQUENCE [LARGE SCALE GENOMIC DNA]</scope>
    <source>
        <strain evidence="3 4">NL8</strain>
    </source>
</reference>
<feature type="transmembrane region" description="Helical" evidence="2">
    <location>
        <begin position="43"/>
        <end position="61"/>
    </location>
</feature>
<dbReference type="Proteomes" id="UP000730482">
    <property type="component" value="Unassembled WGS sequence"/>
</dbReference>
<dbReference type="RefSeq" id="WP_212008231.1">
    <property type="nucleotide sequence ID" value="NZ_JAAFYZ010000015.1"/>
</dbReference>
<keyword evidence="2" id="KW-1133">Transmembrane helix</keyword>
<name>A0ABS5KKM4_9ACTN</name>
<accession>A0ABS5KKM4</accession>
<proteinExistence type="predicted"/>
<dbReference type="EMBL" id="JAAFYZ010000015">
    <property type="protein sequence ID" value="MBS2546585.1"/>
    <property type="molecule type" value="Genomic_DNA"/>
</dbReference>
<keyword evidence="2" id="KW-0472">Membrane</keyword>
<protein>
    <submittedName>
        <fullName evidence="3">Uncharacterized protein</fullName>
    </submittedName>
</protein>
<gene>
    <name evidence="3" type="ORF">KGQ19_06870</name>
</gene>